<reference evidence="3 4" key="1">
    <citation type="submission" date="2016-01" db="EMBL/GenBank/DDBJ databases">
        <title>The new phylogeny of the genus Mycobacterium.</title>
        <authorList>
            <person name="Tarcisio F."/>
            <person name="Conor M."/>
            <person name="Antonella G."/>
            <person name="Elisabetta G."/>
            <person name="Giulia F.S."/>
            <person name="Sara T."/>
            <person name="Anna F."/>
            <person name="Clotilde B."/>
            <person name="Roberto B."/>
            <person name="Veronica D.S."/>
            <person name="Fabio R."/>
            <person name="Monica P."/>
            <person name="Olivier J."/>
            <person name="Enrico T."/>
            <person name="Nicola S."/>
        </authorList>
    </citation>
    <scope>NUCLEOTIDE SEQUENCE [LARGE SCALE GENOMIC DNA]</scope>
    <source>
        <strain evidence="3 4">DSM 45541</strain>
    </source>
</reference>
<dbReference type="InterPro" id="IPR036188">
    <property type="entry name" value="FAD/NAD-bd_sf"/>
</dbReference>
<accession>A0A1X1W9E0</accession>
<comment type="caution">
    <text evidence="3">The sequence shown here is derived from an EMBL/GenBank/DDBJ whole genome shotgun (WGS) entry which is preliminary data.</text>
</comment>
<evidence type="ECO:0000313" key="3">
    <source>
        <dbReference type="EMBL" id="ORV83226.1"/>
    </source>
</evidence>
<name>A0A1X1W9E0_MYCIR</name>
<evidence type="ECO:0000256" key="1">
    <source>
        <dbReference type="SAM" id="MobiDB-lite"/>
    </source>
</evidence>
<dbReference type="EMBL" id="LQPC01000054">
    <property type="protein sequence ID" value="ORV83226.1"/>
    <property type="molecule type" value="Genomic_DNA"/>
</dbReference>
<dbReference type="GO" id="GO:0004497">
    <property type="term" value="F:monooxygenase activity"/>
    <property type="evidence" value="ECO:0007669"/>
    <property type="project" value="UniProtKB-KW"/>
</dbReference>
<feature type="domain" description="FAD/NAD(P)-binding" evidence="2">
    <location>
        <begin position="6"/>
        <end position="219"/>
    </location>
</feature>
<dbReference type="AlphaFoldDB" id="A0A1X1W9E0"/>
<dbReference type="PRINTS" id="PR00411">
    <property type="entry name" value="PNDRDTASEI"/>
</dbReference>
<dbReference type="InterPro" id="IPR051209">
    <property type="entry name" value="FAD-bind_Monooxygenase_sf"/>
</dbReference>
<dbReference type="Gene3D" id="3.50.50.60">
    <property type="entry name" value="FAD/NAD(P)-binding domain"/>
    <property type="match status" value="2"/>
</dbReference>
<gene>
    <name evidence="3" type="ORF">AWC12_26795</name>
</gene>
<feature type="region of interest" description="Disordered" evidence="1">
    <location>
        <begin position="471"/>
        <end position="493"/>
    </location>
</feature>
<evidence type="ECO:0000313" key="4">
    <source>
        <dbReference type="Proteomes" id="UP000193622"/>
    </source>
</evidence>
<dbReference type="InterPro" id="IPR023753">
    <property type="entry name" value="FAD/NAD-binding_dom"/>
</dbReference>
<dbReference type="RefSeq" id="WP_085177998.1">
    <property type="nucleotide sequence ID" value="NZ_LQPC01000054.1"/>
</dbReference>
<keyword evidence="3" id="KW-0503">Monooxygenase</keyword>
<dbReference type="Proteomes" id="UP000193622">
    <property type="component" value="Unassembled WGS sequence"/>
</dbReference>
<evidence type="ECO:0000259" key="2">
    <source>
        <dbReference type="Pfam" id="PF07992"/>
    </source>
</evidence>
<dbReference type="SUPFAM" id="SSF51905">
    <property type="entry name" value="FAD/NAD(P)-binding domain"/>
    <property type="match status" value="2"/>
</dbReference>
<organism evidence="3 4">
    <name type="scientific">Mycolicibacterium iranicum</name>
    <name type="common">Mycobacterium iranicum</name>
    <dbReference type="NCBI Taxonomy" id="912594"/>
    <lineage>
        <taxon>Bacteria</taxon>
        <taxon>Bacillati</taxon>
        <taxon>Actinomycetota</taxon>
        <taxon>Actinomycetes</taxon>
        <taxon>Mycobacteriales</taxon>
        <taxon>Mycobacteriaceae</taxon>
        <taxon>Mycolicibacterium</taxon>
    </lineage>
</organism>
<protein>
    <submittedName>
        <fullName evidence="3">Monooxygenase</fullName>
    </submittedName>
</protein>
<sequence length="493" mass="55697">MDEPQYDVIVVGAGFGGMGAAIQLKKMGYENILIVDREDDLGGTWHVNHYPGLAVDIPSPTYSYWFEPNPYWSRLYAPGTELKKYAEHVADKYDVRRHMRFNSPVDGAAWDDDAKLWHVALSGGETLTSRFLITATGYLSQPRKPDIPGIEDFAGRILHSMDWDDSYSPAGERIGLIGTGATAVQLIPQLTKQAAELTVYQRTPIHVVPKVDFPIPPFLRQLFARLPMLQRAFRWTSDVNLEAMMILSVLNFKYFRQLNTIANLTSTALRFVSIRDKALRAKLTPEYEFGCKRPTYSNSYYRMFTKPHVHLQAAGIERVEEDGIVACDGTKTTIDTLVLCTGFDLWEANIPAIEIIGRDARNLGKWWRDNGFQAYQGVSIPAFPNFLSLAGPYASSGLSFFNTVEYQMRHMDRLFGEVQRRNATTFEVTPQANAAFRDRMSKLLGKTVFGLGDCSKSRSYYFSPSGETLVRPASTNQTNRENDNFPLTDYSFD</sequence>
<proteinExistence type="predicted"/>
<dbReference type="PANTHER" id="PTHR42877:SF4">
    <property type="entry name" value="FAD_NAD(P)-BINDING DOMAIN-CONTAINING PROTEIN-RELATED"/>
    <property type="match status" value="1"/>
</dbReference>
<dbReference type="PANTHER" id="PTHR42877">
    <property type="entry name" value="L-ORNITHINE N(5)-MONOOXYGENASE-RELATED"/>
    <property type="match status" value="1"/>
</dbReference>
<dbReference type="Pfam" id="PF07992">
    <property type="entry name" value="Pyr_redox_2"/>
    <property type="match status" value="1"/>
</dbReference>
<keyword evidence="3" id="KW-0560">Oxidoreductase</keyword>